<organism evidence="3 4">
    <name type="scientific">Arcobacter roscoffensis</name>
    <dbReference type="NCBI Taxonomy" id="2961520"/>
    <lineage>
        <taxon>Bacteria</taxon>
        <taxon>Pseudomonadati</taxon>
        <taxon>Campylobacterota</taxon>
        <taxon>Epsilonproteobacteria</taxon>
        <taxon>Campylobacterales</taxon>
        <taxon>Arcobacteraceae</taxon>
        <taxon>Arcobacter</taxon>
    </lineage>
</organism>
<dbReference type="PANTHER" id="PTHR47637:SF1">
    <property type="entry name" value="CHAPERONE SURA"/>
    <property type="match status" value="1"/>
</dbReference>
<reference evidence="3" key="1">
    <citation type="submission" date="2022-07" db="EMBL/GenBank/DDBJ databases">
        <title>Arcobacter roscoffensis sp. nov., a marine bacterium isolated from coastal seawater collected from Roscoff, France.</title>
        <authorList>
            <person name="Pascual J."/>
            <person name="Lepeaux C."/>
            <person name="Methner A."/>
            <person name="Overmann J."/>
        </authorList>
    </citation>
    <scope>NUCLEOTIDE SEQUENCE</scope>
    <source>
        <strain evidence="3">ARW1-2F2</strain>
    </source>
</reference>
<name>A0ABY5E2Z7_9BACT</name>
<keyword evidence="4" id="KW-1185">Reference proteome</keyword>
<proteinExistence type="predicted"/>
<dbReference type="Gene3D" id="1.10.4030.10">
    <property type="entry name" value="Porin chaperone SurA, peptide-binding domain"/>
    <property type="match status" value="1"/>
</dbReference>
<evidence type="ECO:0000256" key="1">
    <source>
        <dbReference type="ARBA" id="ARBA00022729"/>
    </source>
</evidence>
<dbReference type="InterPro" id="IPR046357">
    <property type="entry name" value="PPIase_dom_sf"/>
</dbReference>
<keyword evidence="1" id="KW-0732">Signal</keyword>
<evidence type="ECO:0000259" key="2">
    <source>
        <dbReference type="Pfam" id="PF22506"/>
    </source>
</evidence>
<dbReference type="InterPro" id="IPR050280">
    <property type="entry name" value="OMP_Chaperone_SurA"/>
</dbReference>
<dbReference type="SUPFAM" id="SSF109998">
    <property type="entry name" value="Triger factor/SurA peptide-binding domain-like"/>
    <property type="match status" value="1"/>
</dbReference>
<protein>
    <submittedName>
        <fullName evidence="3">Peptidylprolyl isomerase</fullName>
    </submittedName>
</protein>
<dbReference type="Gene3D" id="3.10.50.40">
    <property type="match status" value="1"/>
</dbReference>
<feature type="domain" description="Cj1289-like C-terminal" evidence="2">
    <location>
        <begin position="136"/>
        <end position="229"/>
    </location>
</feature>
<dbReference type="Pfam" id="PF22506">
    <property type="entry name" value="Cj1289-like_C"/>
    <property type="match status" value="1"/>
</dbReference>
<dbReference type="EMBL" id="CP100595">
    <property type="protein sequence ID" value="UTJ06559.1"/>
    <property type="molecule type" value="Genomic_DNA"/>
</dbReference>
<dbReference type="GO" id="GO:0016853">
    <property type="term" value="F:isomerase activity"/>
    <property type="evidence" value="ECO:0007669"/>
    <property type="project" value="UniProtKB-KW"/>
</dbReference>
<dbReference type="RefSeq" id="WP_254576738.1">
    <property type="nucleotide sequence ID" value="NZ_CP100595.1"/>
</dbReference>
<dbReference type="InterPro" id="IPR027304">
    <property type="entry name" value="Trigger_fact/SurA_dom_sf"/>
</dbReference>
<dbReference type="Proteomes" id="UP001060012">
    <property type="component" value="Chromosome"/>
</dbReference>
<accession>A0ABY5E2Z7</accession>
<dbReference type="PANTHER" id="PTHR47637">
    <property type="entry name" value="CHAPERONE SURA"/>
    <property type="match status" value="1"/>
</dbReference>
<gene>
    <name evidence="3" type="ORF">NJU99_00265</name>
</gene>
<evidence type="ECO:0000313" key="3">
    <source>
        <dbReference type="EMBL" id="UTJ06559.1"/>
    </source>
</evidence>
<dbReference type="InterPro" id="IPR055131">
    <property type="entry name" value="Cj1289-like_C"/>
</dbReference>
<evidence type="ECO:0000313" key="4">
    <source>
        <dbReference type="Proteomes" id="UP001060012"/>
    </source>
</evidence>
<keyword evidence="3" id="KW-0413">Isomerase</keyword>
<sequence length="274" mass="31501">MYKLLLSLLVGSTLSFAGIINGIAITVNGEPITLYDIDKQMVQKDVSKNKVVNDLIDEILFEQLVKKHNVSADVFDVNNYIEKLAAANGMDVYSFKSIVRQQYSDYDVFEQEAKKTVVRQKLIEKLVKGQLKIANEEDLKIYYNNNQEQFKTAQTIEVIQYSSKNKKALLATIKNPLLVSNEVTRNAISLDSARLNPQLQFILNKTKKSNFTPIFTSNKAYNTLYVKEKKGSTTLDFEIVKGKIFNDIMKIREKKYLKDYFEKERLTANIKIVR</sequence>